<accession>X1IKQ3</accession>
<dbReference type="EMBL" id="BARU01026777">
    <property type="protein sequence ID" value="GAH66699.1"/>
    <property type="molecule type" value="Genomic_DNA"/>
</dbReference>
<feature type="non-terminal residue" evidence="1">
    <location>
        <position position="30"/>
    </location>
</feature>
<proteinExistence type="predicted"/>
<comment type="caution">
    <text evidence="1">The sequence shown here is derived from an EMBL/GenBank/DDBJ whole genome shotgun (WGS) entry which is preliminary data.</text>
</comment>
<reference evidence="1" key="1">
    <citation type="journal article" date="2014" name="Front. Microbiol.">
        <title>High frequency of phylogenetically diverse reductive dehalogenase-homologous genes in deep subseafloor sedimentary metagenomes.</title>
        <authorList>
            <person name="Kawai M."/>
            <person name="Futagami T."/>
            <person name="Toyoda A."/>
            <person name="Takaki Y."/>
            <person name="Nishi S."/>
            <person name="Hori S."/>
            <person name="Arai W."/>
            <person name="Tsubouchi T."/>
            <person name="Morono Y."/>
            <person name="Uchiyama I."/>
            <person name="Ito T."/>
            <person name="Fujiyama A."/>
            <person name="Inagaki F."/>
            <person name="Takami H."/>
        </authorList>
    </citation>
    <scope>NUCLEOTIDE SEQUENCE</scope>
    <source>
        <strain evidence="1">Expedition CK06-06</strain>
    </source>
</reference>
<name>X1IKQ3_9ZZZZ</name>
<sequence>MAELGFLPVGQVATVGQVEPPALREKQESS</sequence>
<protein>
    <submittedName>
        <fullName evidence="1">Uncharacterized protein</fullName>
    </submittedName>
</protein>
<gene>
    <name evidence="1" type="ORF">S03H2_42977</name>
</gene>
<evidence type="ECO:0000313" key="1">
    <source>
        <dbReference type="EMBL" id="GAH66699.1"/>
    </source>
</evidence>
<organism evidence="1">
    <name type="scientific">marine sediment metagenome</name>
    <dbReference type="NCBI Taxonomy" id="412755"/>
    <lineage>
        <taxon>unclassified sequences</taxon>
        <taxon>metagenomes</taxon>
        <taxon>ecological metagenomes</taxon>
    </lineage>
</organism>
<dbReference type="AlphaFoldDB" id="X1IKQ3"/>